<proteinExistence type="predicted"/>
<organism evidence="2 3">
    <name type="scientific">Caldalkalibacillus thermarum (strain TA2.A1)</name>
    <dbReference type="NCBI Taxonomy" id="986075"/>
    <lineage>
        <taxon>Bacteria</taxon>
        <taxon>Bacillati</taxon>
        <taxon>Bacillota</taxon>
        <taxon>Bacilli</taxon>
        <taxon>Bacillales</taxon>
        <taxon>Bacillaceae</taxon>
        <taxon>Caldalkalibacillus</taxon>
    </lineage>
</organism>
<dbReference type="KEGG" id="cthu:HUR95_09000"/>
<evidence type="ECO:0000256" key="1">
    <source>
        <dbReference type="ARBA" id="ARBA00022825"/>
    </source>
</evidence>
<dbReference type="InterPro" id="IPR009003">
    <property type="entry name" value="Peptidase_S1_PA"/>
</dbReference>
<dbReference type="SUPFAM" id="SSF50494">
    <property type="entry name" value="Trypsin-like serine proteases"/>
    <property type="match status" value="1"/>
</dbReference>
<sequence>MLVQKTGRTTCYTTGRIMAVDSTIDVGYGGGRVARFKDQIVTTNISAGGDSGSLVTTLDNIAVGLLFAGSSQATIVNQIENVRALLGIEVAEEML</sequence>
<dbReference type="AlphaFoldDB" id="A0A8X8L9F2"/>
<dbReference type="InterPro" id="IPR043504">
    <property type="entry name" value="Peptidase_S1_PA_chymotrypsin"/>
</dbReference>
<evidence type="ECO:0000313" key="2">
    <source>
        <dbReference type="EMBL" id="QZT32544.1"/>
    </source>
</evidence>
<dbReference type="EMBL" id="CP082237">
    <property type="protein sequence ID" value="QZT32544.1"/>
    <property type="molecule type" value="Genomic_DNA"/>
</dbReference>
<keyword evidence="1" id="KW-0378">Hydrolase</keyword>
<gene>
    <name evidence="2" type="ORF">HUR95_09000</name>
</gene>
<name>A0A8X8L9F2_CALTT</name>
<keyword evidence="1" id="KW-0645">Protease</keyword>
<keyword evidence="1" id="KW-0720">Serine protease</keyword>
<dbReference type="OrthoDB" id="104542at2"/>
<dbReference type="GO" id="GO:0008236">
    <property type="term" value="F:serine-type peptidase activity"/>
    <property type="evidence" value="ECO:0007669"/>
    <property type="project" value="UniProtKB-KW"/>
</dbReference>
<accession>A0A8X8L9F2</accession>
<protein>
    <submittedName>
        <fullName evidence="2">S1 family peptidase</fullName>
    </submittedName>
</protein>
<evidence type="ECO:0000313" key="3">
    <source>
        <dbReference type="Proteomes" id="UP000825179"/>
    </source>
</evidence>
<dbReference type="Proteomes" id="UP000825179">
    <property type="component" value="Chromosome"/>
</dbReference>
<dbReference type="Gene3D" id="2.40.10.10">
    <property type="entry name" value="Trypsin-like serine proteases"/>
    <property type="match status" value="1"/>
</dbReference>
<reference evidence="2 3" key="1">
    <citation type="journal article" date="2020" name="Extremophiles">
        <title>Genomic analysis of Caldalkalibacillus thermarum TA2.A1 reveals aerobic alkaliphilic metabolism and evolutionary hallmarks linking alkaliphilic bacteria and plant life.</title>
        <authorList>
            <person name="de Jong S.I."/>
            <person name="van den Broek M.A."/>
            <person name="Merkel A.Y."/>
            <person name="de la Torre Cortes P."/>
            <person name="Kalamorz F."/>
            <person name="Cook G.M."/>
            <person name="van Loosdrecht M.C.M."/>
            <person name="McMillan D.G.G."/>
        </authorList>
    </citation>
    <scope>NUCLEOTIDE SEQUENCE [LARGE SCALE GENOMIC DNA]</scope>
    <source>
        <strain evidence="2 3">TA2.A1</strain>
    </source>
</reference>
<keyword evidence="3" id="KW-1185">Reference proteome</keyword>
<dbReference type="RefSeq" id="WP_050009187.1">
    <property type="nucleotide sequence ID" value="NZ_AFCE01000140.1"/>
</dbReference>